<organism evidence="1 2">
    <name type="scientific">Saccharopolyspora rosea</name>
    <dbReference type="NCBI Taxonomy" id="524884"/>
    <lineage>
        <taxon>Bacteria</taxon>
        <taxon>Bacillati</taxon>
        <taxon>Actinomycetota</taxon>
        <taxon>Actinomycetes</taxon>
        <taxon>Pseudonocardiales</taxon>
        <taxon>Pseudonocardiaceae</taxon>
        <taxon>Saccharopolyspora</taxon>
    </lineage>
</organism>
<protein>
    <submittedName>
        <fullName evidence="1">Uncharacterized protein</fullName>
    </submittedName>
</protein>
<evidence type="ECO:0000313" key="1">
    <source>
        <dbReference type="EMBL" id="MFD0922677.1"/>
    </source>
</evidence>
<accession>A0ABW3G1X4</accession>
<keyword evidence="2" id="KW-1185">Reference proteome</keyword>
<proteinExistence type="predicted"/>
<comment type="caution">
    <text evidence="1">The sequence shown here is derived from an EMBL/GenBank/DDBJ whole genome shotgun (WGS) entry which is preliminary data.</text>
</comment>
<sequence length="95" mass="10145">MPPLAFDPGLTGARGVELQESYVRDPTTVNILLKLSPDGKDLDQTRIPDIWRVRALASATQDVPAQAVTCAIPDGRRTCNLHNAGVITPSARPVG</sequence>
<gene>
    <name evidence="1" type="ORF">ACFQ16_23270</name>
</gene>
<dbReference type="RefSeq" id="WP_263253509.1">
    <property type="nucleotide sequence ID" value="NZ_BAABLT010000042.1"/>
</dbReference>
<name>A0ABW3G1X4_9PSEU</name>
<reference evidence="2" key="1">
    <citation type="journal article" date="2019" name="Int. J. Syst. Evol. Microbiol.">
        <title>The Global Catalogue of Microorganisms (GCM) 10K type strain sequencing project: providing services to taxonomists for standard genome sequencing and annotation.</title>
        <authorList>
            <consortium name="The Broad Institute Genomics Platform"/>
            <consortium name="The Broad Institute Genome Sequencing Center for Infectious Disease"/>
            <person name="Wu L."/>
            <person name="Ma J."/>
        </authorList>
    </citation>
    <scope>NUCLEOTIDE SEQUENCE [LARGE SCALE GENOMIC DNA]</scope>
    <source>
        <strain evidence="2">CCUG 56401</strain>
    </source>
</reference>
<dbReference type="EMBL" id="JBHTIW010000023">
    <property type="protein sequence ID" value="MFD0922677.1"/>
    <property type="molecule type" value="Genomic_DNA"/>
</dbReference>
<dbReference type="Proteomes" id="UP001597018">
    <property type="component" value="Unassembled WGS sequence"/>
</dbReference>
<evidence type="ECO:0000313" key="2">
    <source>
        <dbReference type="Proteomes" id="UP001597018"/>
    </source>
</evidence>